<evidence type="ECO:0000313" key="1">
    <source>
        <dbReference type="EMBL" id="KAJ8679351.1"/>
    </source>
</evidence>
<proteinExistence type="predicted"/>
<sequence>MSPIQLENSVQLVGADIHKASFLREAIPVRERLVVTSRYMASGDSMASLANHFSIGDPTHVVIQCPRNAGSSYHNFKRRHSIILIAVCDSEYNCLYFDVGSYGRRSEGGVYDESSLSEKLRDGLMDIPPPEIVVEGQPFLHYCFFGDEAFPLLPLLMCPFPGKGICFLEHKIFNDRMGQPRRYIENTFGILHYNPEGLADREDEVGQIIPGKCNLANIDAGPSRGSVPVKHRGYDEVIDAVARPPPTAPVPELHQPSPAAPEPEEHAVTDPGDDAGAQQSIQVEQVPPNQGDAVPGRPVPSNDPVQRGNAQGTQKEAWQGRTMTGKAIAQGPKDSFSYIKTSLHARLKISYSFGLEIATLRLLIKILNP</sequence>
<gene>
    <name evidence="1" type="ORF">QAD02_015138</name>
</gene>
<dbReference type="Proteomes" id="UP001239111">
    <property type="component" value="Chromosome 2"/>
</dbReference>
<protein>
    <submittedName>
        <fullName evidence="1">Uncharacterized protein</fullName>
    </submittedName>
</protein>
<reference evidence="1" key="1">
    <citation type="submission" date="2023-04" db="EMBL/GenBank/DDBJ databases">
        <title>A chromosome-level genome assembly of the parasitoid wasp Eretmocerus hayati.</title>
        <authorList>
            <person name="Zhong Y."/>
            <person name="Liu S."/>
            <person name="Liu Y."/>
        </authorList>
    </citation>
    <scope>NUCLEOTIDE SEQUENCE</scope>
    <source>
        <strain evidence="1">ZJU_SS_LIU_2023</strain>
    </source>
</reference>
<evidence type="ECO:0000313" key="2">
    <source>
        <dbReference type="Proteomes" id="UP001239111"/>
    </source>
</evidence>
<accession>A0ACC2P8M3</accession>
<dbReference type="EMBL" id="CM056742">
    <property type="protein sequence ID" value="KAJ8679351.1"/>
    <property type="molecule type" value="Genomic_DNA"/>
</dbReference>
<comment type="caution">
    <text evidence="1">The sequence shown here is derived from an EMBL/GenBank/DDBJ whole genome shotgun (WGS) entry which is preliminary data.</text>
</comment>
<name>A0ACC2P8M3_9HYME</name>
<keyword evidence="2" id="KW-1185">Reference proteome</keyword>
<organism evidence="1 2">
    <name type="scientific">Eretmocerus hayati</name>
    <dbReference type="NCBI Taxonomy" id="131215"/>
    <lineage>
        <taxon>Eukaryota</taxon>
        <taxon>Metazoa</taxon>
        <taxon>Ecdysozoa</taxon>
        <taxon>Arthropoda</taxon>
        <taxon>Hexapoda</taxon>
        <taxon>Insecta</taxon>
        <taxon>Pterygota</taxon>
        <taxon>Neoptera</taxon>
        <taxon>Endopterygota</taxon>
        <taxon>Hymenoptera</taxon>
        <taxon>Apocrita</taxon>
        <taxon>Proctotrupomorpha</taxon>
        <taxon>Chalcidoidea</taxon>
        <taxon>Aphelinidae</taxon>
        <taxon>Aphelininae</taxon>
        <taxon>Eretmocerus</taxon>
    </lineage>
</organism>